<name>A0A1H8EB37_9ACTN</name>
<reference evidence="2 3" key="1">
    <citation type="submission" date="2016-10" db="EMBL/GenBank/DDBJ databases">
        <authorList>
            <person name="de Groot N.N."/>
        </authorList>
    </citation>
    <scope>NUCLEOTIDE SEQUENCE [LARGE SCALE GENOMIC DNA]</scope>
    <source>
        <strain evidence="2 3">CGMCC 4.2026</strain>
    </source>
</reference>
<gene>
    <name evidence="2" type="ORF">SAMN05216267_1002111</name>
</gene>
<accession>A0A1H8EB37</accession>
<evidence type="ECO:0000256" key="1">
    <source>
        <dbReference type="SAM" id="MobiDB-lite"/>
    </source>
</evidence>
<feature type="region of interest" description="Disordered" evidence="1">
    <location>
        <begin position="1"/>
        <end position="23"/>
    </location>
</feature>
<sequence>MIGEPEMEPGREPGTAAASGELLGGRGHFGDVSGAGAGPGAGERWRWALGGFALACVLGVVGVEAAGYGRTHAPDLHGYRVGTDLCTALLLQPLVDRMAAQSQTADPLLTRRGSAVDHTSCVMSDRADHGDGWSTDYVVTVTVDLHKKRDPGPEFDDAVRAAAAAPVAGSRLLPLLPPDEISTVSAYPGPGDRAYLISSRSRQVLAVLHGGAEFFLGVDATNDRMAADGEPMAATGSRERPRLPDTTSLRTALPRTMRGIMDALAR</sequence>
<dbReference type="RefSeq" id="WP_075016128.1">
    <property type="nucleotide sequence ID" value="NZ_FODD01000002.1"/>
</dbReference>
<proteinExistence type="predicted"/>
<keyword evidence="3" id="KW-1185">Reference proteome</keyword>
<evidence type="ECO:0000313" key="2">
    <source>
        <dbReference type="EMBL" id="SEN16693.1"/>
    </source>
</evidence>
<dbReference type="Proteomes" id="UP000181951">
    <property type="component" value="Unassembled WGS sequence"/>
</dbReference>
<evidence type="ECO:0000313" key="3">
    <source>
        <dbReference type="Proteomes" id="UP000181951"/>
    </source>
</evidence>
<dbReference type="EMBL" id="FODD01000002">
    <property type="protein sequence ID" value="SEN16693.1"/>
    <property type="molecule type" value="Genomic_DNA"/>
</dbReference>
<protein>
    <submittedName>
        <fullName evidence="2">Uncharacterized protein</fullName>
    </submittedName>
</protein>
<dbReference type="AlphaFoldDB" id="A0A1H8EB37"/>
<organism evidence="2 3">
    <name type="scientific">Actinacidiphila rubida</name>
    <dbReference type="NCBI Taxonomy" id="310780"/>
    <lineage>
        <taxon>Bacteria</taxon>
        <taxon>Bacillati</taxon>
        <taxon>Actinomycetota</taxon>
        <taxon>Actinomycetes</taxon>
        <taxon>Kitasatosporales</taxon>
        <taxon>Streptomycetaceae</taxon>
        <taxon>Actinacidiphila</taxon>
    </lineage>
</organism>